<organism evidence="2 3">
    <name type="scientific">Sarcoptes scabiei</name>
    <name type="common">Itch mite</name>
    <name type="synonym">Acarus scabiei</name>
    <dbReference type="NCBI Taxonomy" id="52283"/>
    <lineage>
        <taxon>Eukaryota</taxon>
        <taxon>Metazoa</taxon>
        <taxon>Ecdysozoa</taxon>
        <taxon>Arthropoda</taxon>
        <taxon>Chelicerata</taxon>
        <taxon>Arachnida</taxon>
        <taxon>Acari</taxon>
        <taxon>Acariformes</taxon>
        <taxon>Sarcoptiformes</taxon>
        <taxon>Astigmata</taxon>
        <taxon>Psoroptidia</taxon>
        <taxon>Sarcoptoidea</taxon>
        <taxon>Sarcoptidae</taxon>
        <taxon>Sarcoptinae</taxon>
        <taxon>Sarcoptes</taxon>
    </lineage>
</organism>
<gene>
    <name evidence="2" type="ORF">QR98_0043400</name>
</gene>
<feature type="region of interest" description="Disordered" evidence="1">
    <location>
        <begin position="93"/>
        <end position="115"/>
    </location>
</feature>
<comment type="caution">
    <text evidence="2">The sequence shown here is derived from an EMBL/GenBank/DDBJ whole genome shotgun (WGS) entry which is preliminary data.</text>
</comment>
<dbReference type="PANTHER" id="PTHR13524">
    <property type="entry name" value="MYOTUBULARIN-RELATED"/>
    <property type="match status" value="1"/>
</dbReference>
<protein>
    <submittedName>
        <fullName evidence="2">Uncharacterized protein</fullName>
    </submittedName>
</protein>
<dbReference type="InterPro" id="IPR016130">
    <property type="entry name" value="Tyr_Pase_AS"/>
</dbReference>
<dbReference type="InterPro" id="IPR039802">
    <property type="entry name" value="MTMR14"/>
</dbReference>
<name>A0A132A4G9_SARSC</name>
<evidence type="ECO:0000313" key="2">
    <source>
        <dbReference type="EMBL" id="KPM05868.1"/>
    </source>
</evidence>
<dbReference type="PROSITE" id="PS00383">
    <property type="entry name" value="TYR_PHOSPHATASE_1"/>
    <property type="match status" value="1"/>
</dbReference>
<dbReference type="InterPro" id="IPR029021">
    <property type="entry name" value="Prot-tyrosine_phosphatase-like"/>
</dbReference>
<dbReference type="OrthoDB" id="2408718at2759"/>
<dbReference type="AlphaFoldDB" id="A0A132A4G9"/>
<dbReference type="EMBL" id="JXLN01010518">
    <property type="protein sequence ID" value="KPM05868.1"/>
    <property type="molecule type" value="Genomic_DNA"/>
</dbReference>
<dbReference type="VEuPathDB" id="VectorBase:SSCA004649"/>
<dbReference type="Proteomes" id="UP000616769">
    <property type="component" value="Unassembled WGS sequence"/>
</dbReference>
<dbReference type="GO" id="GO:0004438">
    <property type="term" value="F:phosphatidylinositol-3-phosphate phosphatase activity"/>
    <property type="evidence" value="ECO:0007669"/>
    <property type="project" value="InterPro"/>
</dbReference>
<dbReference type="PANTHER" id="PTHR13524:SF2">
    <property type="entry name" value="MYOTUBULARIN-RELATED PROTEIN 14"/>
    <property type="match status" value="1"/>
</dbReference>
<sequence>MSFAETLSKTSITSKEIRDLLNFFSSNQYKLKDTEKRIKIIEDICLNLISRDYLNVIVLPNNKGQLSSSYPSKIVIPSKESEKSHLNQCVGLNENNEDEEDEEKISSEFNPLDSDPSEFESDCNKFQNENGTSISKSYEVKKLIDLISKARVARCRARFPIPAILYKDKYICRSATLSSAPEIYGRSVFDYTFNDKNHSDLTESVETYEIDDDFVKAHIEPKPQSPNLSISDTTKIFSHFRNHDIKLLKYFSVKWICDLMLEKKKVKFGMNVTSSEKADKKNRYSDFNILSLPYPGCEFFREYRDNRYSAEGLIYDWNQDFVDAEFGLLNGDEASKILNLNFEEYRSWDVIRLTQNYIKLMLYFLREFDSSILIHCISGWDRTPLFISLLRLTLWADGEIHKSLSAAEITYLTVAYDWFLFGHNLNDRLHKGEEIMFFCFQFLKFIVGDEFSINNRHSSRSNEPNNLDNSNSSSSKNQSFSIRKISVESLSTNEDFIFENIPANNSFKGDSSQEIKQEDSFSLVSASDIEFSMKKLSSSPSSSTRNDNLVENGNGHINLDNHSSSPTTEMISTLTLEDAIAIEENLSSLKSIQSLDNHSSTKPVEIPNSRNYNLNSTPNQYDGSLGRSDSWQFVSEASSIIDNHFLHHHYSSPDSITSLNKKSISPINCVQDSNKQTKNIRDKRLLEVRSLFNSAYTSINVNQNGVGCSLTNFVDQIYRTVNI</sequence>
<reference evidence="2 3" key="1">
    <citation type="journal article" date="2015" name="Parasit. Vectors">
        <title>Draft genome of the scabies mite.</title>
        <authorList>
            <person name="Rider S.D.Jr."/>
            <person name="Morgan M.S."/>
            <person name="Arlian L.G."/>
        </authorList>
    </citation>
    <scope>NUCLEOTIDE SEQUENCE [LARGE SCALE GENOMIC DNA]</scope>
    <source>
        <strain evidence="2">Arlian Lab</strain>
    </source>
</reference>
<evidence type="ECO:0000313" key="3">
    <source>
        <dbReference type="Proteomes" id="UP000616769"/>
    </source>
</evidence>
<proteinExistence type="predicted"/>
<feature type="compositionally biased region" description="Low complexity" evidence="1">
    <location>
        <begin position="461"/>
        <end position="477"/>
    </location>
</feature>
<feature type="region of interest" description="Disordered" evidence="1">
    <location>
        <begin position="457"/>
        <end position="477"/>
    </location>
</feature>
<feature type="region of interest" description="Disordered" evidence="1">
    <location>
        <begin position="535"/>
        <end position="566"/>
    </location>
</feature>
<feature type="region of interest" description="Disordered" evidence="1">
    <location>
        <begin position="593"/>
        <end position="614"/>
    </location>
</feature>
<accession>A0A132A4G9</accession>
<evidence type="ECO:0000256" key="1">
    <source>
        <dbReference type="SAM" id="MobiDB-lite"/>
    </source>
</evidence>
<dbReference type="SUPFAM" id="SSF52799">
    <property type="entry name" value="(Phosphotyrosine protein) phosphatases II"/>
    <property type="match status" value="1"/>
</dbReference>